<dbReference type="Proteomes" id="UP000181873">
    <property type="component" value="Unassembled WGS sequence"/>
</dbReference>
<name>A0A1J9TDB2_9BACI</name>
<dbReference type="EMBL" id="MAOE01000085">
    <property type="protein sequence ID" value="OJD64166.1"/>
    <property type="molecule type" value="Genomic_DNA"/>
</dbReference>
<gene>
    <name evidence="1" type="ORF">BAU25_11980</name>
</gene>
<organism evidence="1 2">
    <name type="scientific">Bacillus albus</name>
    <dbReference type="NCBI Taxonomy" id="2026189"/>
    <lineage>
        <taxon>Bacteria</taxon>
        <taxon>Bacillati</taxon>
        <taxon>Bacillota</taxon>
        <taxon>Bacilli</taxon>
        <taxon>Bacillales</taxon>
        <taxon>Bacillaceae</taxon>
        <taxon>Bacillus</taxon>
        <taxon>Bacillus cereus group</taxon>
    </lineage>
</organism>
<dbReference type="AlphaFoldDB" id="A0A1J9TDB2"/>
<sequence>MHEKTLLKKNIVNTLILKVGTNKSSESAAFLFYKKLTLNISYRIEYLCKYGETDLIFGMRVSMWI</sequence>
<accession>A0A1J9TDB2</accession>
<protein>
    <submittedName>
        <fullName evidence="1">Uncharacterized protein</fullName>
    </submittedName>
</protein>
<dbReference type="RefSeq" id="WP_071758217.1">
    <property type="nucleotide sequence ID" value="NZ_MAOE01000085.1"/>
</dbReference>
<evidence type="ECO:0000313" key="2">
    <source>
        <dbReference type="Proteomes" id="UP000181873"/>
    </source>
</evidence>
<evidence type="ECO:0000313" key="1">
    <source>
        <dbReference type="EMBL" id="OJD64166.1"/>
    </source>
</evidence>
<proteinExistence type="predicted"/>
<comment type="caution">
    <text evidence="1">The sequence shown here is derived from an EMBL/GenBank/DDBJ whole genome shotgun (WGS) entry which is preliminary data.</text>
</comment>
<reference evidence="1 2" key="1">
    <citation type="submission" date="2016-06" db="EMBL/GenBank/DDBJ databases">
        <title>First insights into the genetic diversity and population structure of in the Bacillus cereus group bacteria from diverse marine environments.</title>
        <authorList>
            <person name="Liu Y."/>
            <person name="Lai Q."/>
            <person name="Shao Z."/>
        </authorList>
    </citation>
    <scope>NUCLEOTIDE SEQUENCE [LARGE SCALE GENOMIC DNA]</scope>
    <source>
        <strain evidence="1 2">N35-10-2</strain>
    </source>
</reference>